<evidence type="ECO:0008006" key="4">
    <source>
        <dbReference type="Google" id="ProtNLM"/>
    </source>
</evidence>
<feature type="transmembrane region" description="Helical" evidence="1">
    <location>
        <begin position="77"/>
        <end position="98"/>
    </location>
</feature>
<dbReference type="Proteomes" id="UP001596524">
    <property type="component" value="Unassembled WGS sequence"/>
</dbReference>
<comment type="caution">
    <text evidence="2">The sequence shown here is derived from an EMBL/GenBank/DDBJ whole genome shotgun (WGS) entry which is preliminary data.</text>
</comment>
<proteinExistence type="predicted"/>
<keyword evidence="3" id="KW-1185">Reference proteome</keyword>
<evidence type="ECO:0000256" key="1">
    <source>
        <dbReference type="SAM" id="Phobius"/>
    </source>
</evidence>
<keyword evidence="1" id="KW-1133">Transmembrane helix</keyword>
<feature type="transmembrane region" description="Helical" evidence="1">
    <location>
        <begin position="148"/>
        <end position="166"/>
    </location>
</feature>
<accession>A0ABW2N9L2</accession>
<organism evidence="2 3">
    <name type="scientific">Nocardioides astragali</name>
    <dbReference type="NCBI Taxonomy" id="1776736"/>
    <lineage>
        <taxon>Bacteria</taxon>
        <taxon>Bacillati</taxon>
        <taxon>Actinomycetota</taxon>
        <taxon>Actinomycetes</taxon>
        <taxon>Propionibacteriales</taxon>
        <taxon>Nocardioidaceae</taxon>
        <taxon>Nocardioides</taxon>
    </lineage>
</organism>
<feature type="transmembrane region" description="Helical" evidence="1">
    <location>
        <begin position="45"/>
        <end position="65"/>
    </location>
</feature>
<evidence type="ECO:0000313" key="2">
    <source>
        <dbReference type="EMBL" id="MFC7361611.1"/>
    </source>
</evidence>
<dbReference type="RefSeq" id="WP_255891198.1">
    <property type="nucleotide sequence ID" value="NZ_JAFMZM010000004.1"/>
</dbReference>
<dbReference type="EMBL" id="JBHTCH010000017">
    <property type="protein sequence ID" value="MFC7361611.1"/>
    <property type="molecule type" value="Genomic_DNA"/>
</dbReference>
<protein>
    <recommendedName>
        <fullName evidence="4">Integral membrane protein</fullName>
    </recommendedName>
</protein>
<keyword evidence="1" id="KW-0472">Membrane</keyword>
<gene>
    <name evidence="2" type="ORF">ACFQO6_15150</name>
</gene>
<evidence type="ECO:0000313" key="3">
    <source>
        <dbReference type="Proteomes" id="UP001596524"/>
    </source>
</evidence>
<feature type="transmembrane region" description="Helical" evidence="1">
    <location>
        <begin position="276"/>
        <end position="296"/>
    </location>
</feature>
<sequence length="331" mass="36859">MGDPGRGLDAADLTATEEWFVAHGLPYFVDDIRAEVHRGLVRRRLVLVALVAVVLAAAVVVGFALTELQWDDGLVPGINVGLLSVVLYALFTLRAWVIAKWAAQRTFSSLGLLFPLVTRALPLLLLFITFLFINAEVWEVSSRLDGRVMWLTVALFLTITVGFLLARLPEELTGFDDHIGPDELGRHLEGTPLAGFRQAPGQDVSEDVAVAGLQKANLLLMLLITQLVQVVLLSLSVFVFFIVFGLLIMDPEVVRNWTGLKTLTDLPFSERANWELVQVSTFLAAFSGLYFTVYAVTDEVYRTQFFSSIVRELERAVSVRAAYRLLRRTQH</sequence>
<keyword evidence="1" id="KW-0812">Transmembrane</keyword>
<feature type="transmembrane region" description="Helical" evidence="1">
    <location>
        <begin position="110"/>
        <end position="133"/>
    </location>
</feature>
<reference evidence="3" key="1">
    <citation type="journal article" date="2019" name="Int. J. Syst. Evol. Microbiol.">
        <title>The Global Catalogue of Microorganisms (GCM) 10K type strain sequencing project: providing services to taxonomists for standard genome sequencing and annotation.</title>
        <authorList>
            <consortium name="The Broad Institute Genomics Platform"/>
            <consortium name="The Broad Institute Genome Sequencing Center for Infectious Disease"/>
            <person name="Wu L."/>
            <person name="Ma J."/>
        </authorList>
    </citation>
    <scope>NUCLEOTIDE SEQUENCE [LARGE SCALE GENOMIC DNA]</scope>
    <source>
        <strain evidence="3">FCH27</strain>
    </source>
</reference>
<name>A0ABW2N9L2_9ACTN</name>
<feature type="transmembrane region" description="Helical" evidence="1">
    <location>
        <begin position="218"/>
        <end position="248"/>
    </location>
</feature>